<accession>A0ABR2HQG6</accession>
<dbReference type="EMBL" id="JAPCWZ010000009">
    <property type="protein sequence ID" value="KAK8851153.1"/>
    <property type="molecule type" value="Genomic_DNA"/>
</dbReference>
<keyword evidence="3" id="KW-1185">Reference proteome</keyword>
<sequence>MSYTPTLPEYPKTGCCMLPPGSAEWTWLPYPMKCPREATHTVFRDVTKSIDDKSTWRSCSECYEEFFKDRQASAVTPHGYDATEWDDIFDIGPMEEITMEYQMDIEAFLAGRMVEVDKSLVAGVISQLNIPTYSIEAAKIRDAQAYMAHEKRVADETRQLSNTIGDKDEEYKRWVEELRIRSANRYALGEGTKKPVAHEGKNRNPSTQSEEYQRLVTSANEYLEELASSTDSKMKPEGSEECQRALAIIERILGTTSSSGIETPKLDTEVINLGMASMSVIETETPKSEDDYTRLVARVEDYLKELASKIDGETPESDAASEEYEQAMAIVMRIFY</sequence>
<proteinExistence type="predicted"/>
<evidence type="ECO:0000313" key="3">
    <source>
        <dbReference type="Proteomes" id="UP001390339"/>
    </source>
</evidence>
<dbReference type="Proteomes" id="UP001390339">
    <property type="component" value="Unassembled WGS sequence"/>
</dbReference>
<name>A0ABR2HQG6_9PEZI</name>
<gene>
    <name evidence="2" type="ORF">PGQ11_013632</name>
</gene>
<reference evidence="2 3" key="1">
    <citation type="journal article" date="2024" name="IMA Fungus">
        <title>Apiospora arundinis, a panoply of carbohydrate-active enzymes and secondary metabolites.</title>
        <authorList>
            <person name="Sorensen T."/>
            <person name="Petersen C."/>
            <person name="Muurmann A.T."/>
            <person name="Christiansen J.V."/>
            <person name="Brundto M.L."/>
            <person name="Overgaard C.K."/>
            <person name="Boysen A.T."/>
            <person name="Wollenberg R.D."/>
            <person name="Larsen T.O."/>
            <person name="Sorensen J.L."/>
            <person name="Nielsen K.L."/>
            <person name="Sondergaard T.E."/>
        </authorList>
    </citation>
    <scope>NUCLEOTIDE SEQUENCE [LARGE SCALE GENOMIC DNA]</scope>
    <source>
        <strain evidence="2 3">AAU 773</strain>
    </source>
</reference>
<feature type="compositionally biased region" description="Basic and acidic residues" evidence="1">
    <location>
        <begin position="191"/>
        <end position="202"/>
    </location>
</feature>
<evidence type="ECO:0000313" key="2">
    <source>
        <dbReference type="EMBL" id="KAK8851153.1"/>
    </source>
</evidence>
<protein>
    <submittedName>
        <fullName evidence="2">Uncharacterized protein</fullName>
    </submittedName>
</protein>
<organism evidence="2 3">
    <name type="scientific">Apiospora arundinis</name>
    <dbReference type="NCBI Taxonomy" id="335852"/>
    <lineage>
        <taxon>Eukaryota</taxon>
        <taxon>Fungi</taxon>
        <taxon>Dikarya</taxon>
        <taxon>Ascomycota</taxon>
        <taxon>Pezizomycotina</taxon>
        <taxon>Sordariomycetes</taxon>
        <taxon>Xylariomycetidae</taxon>
        <taxon>Amphisphaeriales</taxon>
        <taxon>Apiosporaceae</taxon>
        <taxon>Apiospora</taxon>
    </lineage>
</organism>
<feature type="compositionally biased region" description="Polar residues" evidence="1">
    <location>
        <begin position="203"/>
        <end position="212"/>
    </location>
</feature>
<feature type="region of interest" description="Disordered" evidence="1">
    <location>
        <begin position="189"/>
        <end position="212"/>
    </location>
</feature>
<comment type="caution">
    <text evidence="2">The sequence shown here is derived from an EMBL/GenBank/DDBJ whole genome shotgun (WGS) entry which is preliminary data.</text>
</comment>
<evidence type="ECO:0000256" key="1">
    <source>
        <dbReference type="SAM" id="MobiDB-lite"/>
    </source>
</evidence>